<accession>A0A0R2RE56</accession>
<dbReference type="AlphaFoldDB" id="A0A0R2RE56"/>
<name>A0A0R2RE56_9BACT</name>
<organism evidence="2 3">
    <name type="scientific">Verrucomicrobia subdivision 6 bacterium BACL9 MAG-120507-bin52</name>
    <dbReference type="NCBI Taxonomy" id="1655590"/>
    <lineage>
        <taxon>Bacteria</taxon>
        <taxon>Pseudomonadati</taxon>
        <taxon>Verrucomicrobiota</taxon>
        <taxon>Verrucomicrobiia</taxon>
        <taxon>Verrucomicrobiales</taxon>
        <taxon>Verrucomicrobia subdivision 6</taxon>
    </lineage>
</organism>
<feature type="region of interest" description="Disordered" evidence="1">
    <location>
        <begin position="15"/>
        <end position="37"/>
    </location>
</feature>
<comment type="caution">
    <text evidence="2">The sequence shown here is derived from an EMBL/GenBank/DDBJ whole genome shotgun (WGS) entry which is preliminary data.</text>
</comment>
<sequence length="255" mass="26308">MVGWGAPAGDLAGDVADGLNQTTGHPADGRQQLADGKSGKAQATRFGGLETVLTFAGRSPFQLVIYLVANSACFFDRLLHRKNKTWDRLIWELVEADFFKGNGANAVSAAGFPKVGVTFARVNENDGDLGSMAISLADHLGGGAELLSGPGDSGGGTQTAQLEFEYGGGVVSSEGNGIQFAEPVASAMVVVVFGVLVAKDTLFPEVEVAREDGADAELGRKADDGEGGGLDTDFALALAFPASTKSKALRPAKIF</sequence>
<gene>
    <name evidence="2" type="ORF">ABR82_09115</name>
</gene>
<evidence type="ECO:0000313" key="3">
    <source>
        <dbReference type="Proteomes" id="UP000051269"/>
    </source>
</evidence>
<evidence type="ECO:0000313" key="2">
    <source>
        <dbReference type="EMBL" id="KRO60823.1"/>
    </source>
</evidence>
<evidence type="ECO:0000256" key="1">
    <source>
        <dbReference type="SAM" id="MobiDB-lite"/>
    </source>
</evidence>
<proteinExistence type="predicted"/>
<dbReference type="EMBL" id="LIBO01000262">
    <property type="protein sequence ID" value="KRO60823.1"/>
    <property type="molecule type" value="Genomic_DNA"/>
</dbReference>
<dbReference type="Proteomes" id="UP000051269">
    <property type="component" value="Unassembled WGS sequence"/>
</dbReference>
<reference evidence="2 3" key="1">
    <citation type="submission" date="2015-10" db="EMBL/GenBank/DDBJ databases">
        <title>Metagenome-Assembled Genomes uncover a global brackish microbiome.</title>
        <authorList>
            <person name="Hugerth L.W."/>
            <person name="Larsson J."/>
            <person name="Alneberg J."/>
            <person name="Lindh M.V."/>
            <person name="Legrand C."/>
            <person name="Pinhassi J."/>
            <person name="Andersson A.F."/>
        </authorList>
    </citation>
    <scope>NUCLEOTIDE SEQUENCE [LARGE SCALE GENOMIC DNA]</scope>
    <source>
        <strain evidence="2">BACL18 MAG-120507-bin52</strain>
    </source>
</reference>
<protein>
    <submittedName>
        <fullName evidence="2">Uncharacterized protein</fullName>
    </submittedName>
</protein>